<proteinExistence type="predicted"/>
<feature type="domain" description="KRAB" evidence="1">
    <location>
        <begin position="8"/>
        <end position="81"/>
    </location>
</feature>
<dbReference type="PROSITE" id="PS50805">
    <property type="entry name" value="KRAB"/>
    <property type="match status" value="1"/>
</dbReference>
<name>A0A8C7AWD7_NEOVI</name>
<dbReference type="Gene3D" id="6.10.140.140">
    <property type="match status" value="1"/>
</dbReference>
<evidence type="ECO:0000259" key="1">
    <source>
        <dbReference type="PROSITE" id="PS50805"/>
    </source>
</evidence>
<dbReference type="SMART" id="SM00349">
    <property type="entry name" value="KRAB"/>
    <property type="match status" value="1"/>
</dbReference>
<accession>A0A8C7AWD7</accession>
<dbReference type="Pfam" id="PF01352">
    <property type="entry name" value="KRAB"/>
    <property type="match status" value="1"/>
</dbReference>
<dbReference type="CDD" id="cd07765">
    <property type="entry name" value="KRAB_A-box"/>
    <property type="match status" value="1"/>
</dbReference>
<keyword evidence="3" id="KW-1185">Reference proteome</keyword>
<dbReference type="InterPro" id="IPR001909">
    <property type="entry name" value="KRAB"/>
</dbReference>
<reference evidence="2" key="2">
    <citation type="submission" date="2025-09" db="UniProtKB">
        <authorList>
            <consortium name="Ensembl"/>
        </authorList>
    </citation>
    <scope>IDENTIFICATION</scope>
</reference>
<dbReference type="InterPro" id="IPR036051">
    <property type="entry name" value="KRAB_dom_sf"/>
</dbReference>
<evidence type="ECO:0000313" key="3">
    <source>
        <dbReference type="Proteomes" id="UP000694425"/>
    </source>
</evidence>
<sequence>MASSQGLLTFRDVALKFSQEEWGCLNGLRWGLYEDVMLKLHKPLLFGSRCVKVRPGYLFGAEEGVLGCEEKGSEAPRACCL</sequence>
<dbReference type="Ensembl" id="ENSNVIT00000013731.1">
    <property type="protein sequence ID" value="ENSNVIP00000011720.1"/>
    <property type="gene ID" value="ENSNVIG00000009279.1"/>
</dbReference>
<reference evidence="2" key="1">
    <citation type="submission" date="2025-08" db="UniProtKB">
        <authorList>
            <consortium name="Ensembl"/>
        </authorList>
    </citation>
    <scope>IDENTIFICATION</scope>
</reference>
<dbReference type="Proteomes" id="UP000694425">
    <property type="component" value="Unplaced"/>
</dbReference>
<dbReference type="GO" id="GO:0006355">
    <property type="term" value="P:regulation of DNA-templated transcription"/>
    <property type="evidence" value="ECO:0007669"/>
    <property type="project" value="InterPro"/>
</dbReference>
<protein>
    <recommendedName>
        <fullName evidence="1">KRAB domain-containing protein</fullName>
    </recommendedName>
</protein>
<dbReference type="AlphaFoldDB" id="A0A8C7AWD7"/>
<dbReference type="SUPFAM" id="SSF109640">
    <property type="entry name" value="KRAB domain (Kruppel-associated box)"/>
    <property type="match status" value="1"/>
</dbReference>
<evidence type="ECO:0000313" key="2">
    <source>
        <dbReference type="Ensembl" id="ENSNVIP00000011720.1"/>
    </source>
</evidence>
<organism evidence="2 3">
    <name type="scientific">Neovison vison</name>
    <name type="common">American mink</name>
    <name type="synonym">Mustela vison</name>
    <dbReference type="NCBI Taxonomy" id="452646"/>
    <lineage>
        <taxon>Eukaryota</taxon>
        <taxon>Metazoa</taxon>
        <taxon>Chordata</taxon>
        <taxon>Craniata</taxon>
        <taxon>Vertebrata</taxon>
        <taxon>Euteleostomi</taxon>
        <taxon>Mammalia</taxon>
        <taxon>Eutheria</taxon>
        <taxon>Laurasiatheria</taxon>
        <taxon>Carnivora</taxon>
        <taxon>Caniformia</taxon>
        <taxon>Musteloidea</taxon>
        <taxon>Mustelidae</taxon>
        <taxon>Mustelinae</taxon>
        <taxon>Neogale</taxon>
    </lineage>
</organism>